<evidence type="ECO:0000256" key="1">
    <source>
        <dbReference type="ARBA" id="ARBA00023015"/>
    </source>
</evidence>
<dbReference type="EMBL" id="JAIEZQ010000003">
    <property type="protein sequence ID" value="MBY9076549.1"/>
    <property type="molecule type" value="Genomic_DNA"/>
</dbReference>
<evidence type="ECO:0000256" key="4">
    <source>
        <dbReference type="SAM" id="MobiDB-lite"/>
    </source>
</evidence>
<keyword evidence="2" id="KW-0238">DNA-binding</keyword>
<dbReference type="SMART" id="SM00418">
    <property type="entry name" value="HTH_ARSR"/>
    <property type="match status" value="1"/>
</dbReference>
<sequence length="210" mass="22967">MEAGHQQAQVSAMRALAHPVRLRILSLLTGTAMSASEVARELGITQANASYHLRQLVAAHELVEAGEEKIRGGVAKRYRHPWERAEQHPHGAGAGRDHYLRALGEELVRRDRTRAPGTRNITTDAEMWVSPQVRDEVLELVTRAARLIHAEAQPPRTPGTVHVNLTAAVFEMADAPPDAGEPGEPAPARPDQADAHQPDADRPDQAETDR</sequence>
<feature type="compositionally biased region" description="Low complexity" evidence="4">
    <location>
        <begin position="173"/>
        <end position="183"/>
    </location>
</feature>
<organism evidence="6 7">
    <name type="scientific">Nocardioides jiangsuensis</name>
    <dbReference type="NCBI Taxonomy" id="2866161"/>
    <lineage>
        <taxon>Bacteria</taxon>
        <taxon>Bacillati</taxon>
        <taxon>Actinomycetota</taxon>
        <taxon>Actinomycetes</taxon>
        <taxon>Propionibacteriales</taxon>
        <taxon>Nocardioidaceae</taxon>
        <taxon>Nocardioides</taxon>
    </lineage>
</organism>
<dbReference type="InterPro" id="IPR036390">
    <property type="entry name" value="WH_DNA-bd_sf"/>
</dbReference>
<keyword evidence="1" id="KW-0805">Transcription regulation</keyword>
<dbReference type="PANTHER" id="PTHR43132">
    <property type="entry name" value="ARSENICAL RESISTANCE OPERON REPRESSOR ARSR-RELATED"/>
    <property type="match status" value="1"/>
</dbReference>
<dbReference type="Pfam" id="PF12840">
    <property type="entry name" value="HTH_20"/>
    <property type="match status" value="1"/>
</dbReference>
<evidence type="ECO:0000256" key="2">
    <source>
        <dbReference type="ARBA" id="ARBA00023125"/>
    </source>
</evidence>
<comment type="caution">
    <text evidence="6">The sequence shown here is derived from an EMBL/GenBank/DDBJ whole genome shotgun (WGS) entry which is preliminary data.</text>
</comment>
<dbReference type="CDD" id="cd00090">
    <property type="entry name" value="HTH_ARSR"/>
    <property type="match status" value="1"/>
</dbReference>
<dbReference type="PANTHER" id="PTHR43132:SF2">
    <property type="entry name" value="ARSENICAL RESISTANCE OPERON REPRESSOR ARSR-RELATED"/>
    <property type="match status" value="1"/>
</dbReference>
<dbReference type="InterPro" id="IPR001845">
    <property type="entry name" value="HTH_ArsR_DNA-bd_dom"/>
</dbReference>
<dbReference type="SUPFAM" id="SSF46785">
    <property type="entry name" value="Winged helix' DNA-binding domain"/>
    <property type="match status" value="1"/>
</dbReference>
<gene>
    <name evidence="6" type="ORF">K1X13_17070</name>
</gene>
<protein>
    <submittedName>
        <fullName evidence="6">Winged helix-turn-helix domain-containing protein</fullName>
    </submittedName>
</protein>
<dbReference type="Proteomes" id="UP000754710">
    <property type="component" value="Unassembled WGS sequence"/>
</dbReference>
<proteinExistence type="predicted"/>
<dbReference type="Gene3D" id="1.10.10.10">
    <property type="entry name" value="Winged helix-like DNA-binding domain superfamily/Winged helix DNA-binding domain"/>
    <property type="match status" value="1"/>
</dbReference>
<evidence type="ECO:0000256" key="3">
    <source>
        <dbReference type="ARBA" id="ARBA00023163"/>
    </source>
</evidence>
<accession>A0ABS7RNB6</accession>
<evidence type="ECO:0000313" key="6">
    <source>
        <dbReference type="EMBL" id="MBY9076549.1"/>
    </source>
</evidence>
<evidence type="ECO:0000313" key="7">
    <source>
        <dbReference type="Proteomes" id="UP000754710"/>
    </source>
</evidence>
<feature type="domain" description="HTH arsR-type" evidence="5">
    <location>
        <begin position="11"/>
        <end position="109"/>
    </location>
</feature>
<reference evidence="6 7" key="1">
    <citation type="submission" date="2021-08" db="EMBL/GenBank/DDBJ databases">
        <title>Nocardioides bacterium WL0053 sp. nov., isolated from the sediment.</title>
        <authorList>
            <person name="Wang L."/>
            <person name="Zhang D."/>
            <person name="Zhang A."/>
        </authorList>
    </citation>
    <scope>NUCLEOTIDE SEQUENCE [LARGE SCALE GENOMIC DNA]</scope>
    <source>
        <strain evidence="6 7">WL0053</strain>
    </source>
</reference>
<dbReference type="InterPro" id="IPR051011">
    <property type="entry name" value="Metal_resp_trans_reg"/>
</dbReference>
<feature type="region of interest" description="Disordered" evidence="4">
    <location>
        <begin position="171"/>
        <end position="210"/>
    </location>
</feature>
<keyword evidence="3" id="KW-0804">Transcription</keyword>
<name>A0ABS7RNB6_9ACTN</name>
<feature type="compositionally biased region" description="Basic and acidic residues" evidence="4">
    <location>
        <begin position="191"/>
        <end position="210"/>
    </location>
</feature>
<evidence type="ECO:0000259" key="5">
    <source>
        <dbReference type="SMART" id="SM00418"/>
    </source>
</evidence>
<keyword evidence="7" id="KW-1185">Reference proteome</keyword>
<dbReference type="RefSeq" id="WP_221026346.1">
    <property type="nucleotide sequence ID" value="NZ_JAIEZQ010000003.1"/>
</dbReference>
<dbReference type="InterPro" id="IPR011991">
    <property type="entry name" value="ArsR-like_HTH"/>
</dbReference>
<dbReference type="InterPro" id="IPR036388">
    <property type="entry name" value="WH-like_DNA-bd_sf"/>
</dbReference>